<dbReference type="RefSeq" id="WP_013329270.1">
    <property type="nucleotide sequence ID" value="NC_014507.1"/>
</dbReference>
<evidence type="ECO:0000313" key="2">
    <source>
        <dbReference type="Proteomes" id="UP000006565"/>
    </source>
</evidence>
<dbReference type="Proteomes" id="UP000006565">
    <property type="component" value="Chromosome"/>
</dbReference>
<sequence length="71" mass="7845">MATEKEMYELIGRAVADAEFRKKLTANPEEAASEAGYTLTNEQLEALKSEDAKGITKVLEERFPKSLGIVI</sequence>
<dbReference type="GO" id="GO:0046914">
    <property type="term" value="F:transition metal ion binding"/>
    <property type="evidence" value="ECO:0007669"/>
    <property type="project" value="InterPro"/>
</dbReference>
<evidence type="ECO:0008006" key="3">
    <source>
        <dbReference type="Google" id="ProtNLM"/>
    </source>
</evidence>
<proteinExistence type="predicted"/>
<keyword evidence="2" id="KW-1185">Reference proteome</keyword>
<organism evidence="1 2">
    <name type="scientific">Methanolacinia petrolearia (strain DSM 11571 / OCM 486 / SEBR 4847)</name>
    <name type="common">Methanoplanus petrolearius</name>
    <dbReference type="NCBI Taxonomy" id="679926"/>
    <lineage>
        <taxon>Archaea</taxon>
        <taxon>Methanobacteriati</taxon>
        <taxon>Methanobacteriota</taxon>
        <taxon>Stenosarchaea group</taxon>
        <taxon>Methanomicrobia</taxon>
        <taxon>Methanomicrobiales</taxon>
        <taxon>Methanomicrobiaceae</taxon>
        <taxon>Methanolacinia</taxon>
    </lineage>
</organism>
<dbReference type="KEGG" id="mpi:Mpet_1333"/>
<evidence type="ECO:0000313" key="1">
    <source>
        <dbReference type="EMBL" id="ADN36093.1"/>
    </source>
</evidence>
<dbReference type="STRING" id="679926.Mpet_1333"/>
<reference evidence="1 2" key="1">
    <citation type="journal article" date="2010" name="Stand. Genomic Sci.">
        <title>Complete genome sequence of Methanoplanus petrolearius type strain (SEBR 4847).</title>
        <authorList>
            <person name="Brambilla E."/>
            <person name="Djao O.D."/>
            <person name="Daligault H."/>
            <person name="Lapidus A."/>
            <person name="Lucas S."/>
            <person name="Hammon N."/>
            <person name="Nolan M."/>
            <person name="Tice H."/>
            <person name="Cheng J.F."/>
            <person name="Han C."/>
            <person name="Tapia R."/>
            <person name="Goodwin L."/>
            <person name="Pitluck S."/>
            <person name="Liolios K."/>
            <person name="Ivanova N."/>
            <person name="Mavromatis K."/>
            <person name="Mikhailova N."/>
            <person name="Pati A."/>
            <person name="Chen A."/>
            <person name="Palaniappan K."/>
            <person name="Land M."/>
            <person name="Hauser L."/>
            <person name="Chang Y.J."/>
            <person name="Jeffries C.D."/>
            <person name="Rohde M."/>
            <person name="Spring S."/>
            <person name="Sikorski J."/>
            <person name="Goker M."/>
            <person name="Woyke T."/>
            <person name="Bristow J."/>
            <person name="Eisen J.A."/>
            <person name="Markowitz V."/>
            <person name="Hugenholtz P."/>
            <person name="Kyrpides N.C."/>
            <person name="Klenk H.P."/>
        </authorList>
    </citation>
    <scope>NUCLEOTIDE SEQUENCE [LARGE SCALE GENOMIC DNA]</scope>
    <source>
        <strain evidence="2">DSM 11571 / OCM 486 / SEBR 4847</strain>
    </source>
</reference>
<accession>E1RES2</accession>
<dbReference type="InterPro" id="IPR029502">
    <property type="entry name" value="Ribosomal_synth"/>
</dbReference>
<dbReference type="NCBIfam" id="NF038399">
    <property type="entry name" value="NH_RiPP_Os17"/>
    <property type="match status" value="1"/>
</dbReference>
<dbReference type="HOGENOM" id="CLU_2730439_0_0_2"/>
<dbReference type="AlphaFoldDB" id="E1RES2"/>
<dbReference type="GO" id="GO:0003824">
    <property type="term" value="F:catalytic activity"/>
    <property type="evidence" value="ECO:0007669"/>
    <property type="project" value="InterPro"/>
</dbReference>
<dbReference type="Gene3D" id="3.90.330.10">
    <property type="entry name" value="Nitrile hydratase alpha /Thiocyanate hydrolase gamma"/>
    <property type="match status" value="1"/>
</dbReference>
<dbReference type="GeneID" id="9743800"/>
<dbReference type="EMBL" id="CP002117">
    <property type="protein sequence ID" value="ADN36093.1"/>
    <property type="molecule type" value="Genomic_DNA"/>
</dbReference>
<protein>
    <recommendedName>
        <fullName evidence="3">Nif11 domain-containing protein</fullName>
    </recommendedName>
</protein>
<dbReference type="SUPFAM" id="SSF56209">
    <property type="entry name" value="Nitrile hydratase alpha chain"/>
    <property type="match status" value="1"/>
</dbReference>
<dbReference type="Pfam" id="PF14407">
    <property type="entry name" value="Frankia_peptide"/>
    <property type="match status" value="1"/>
</dbReference>
<gene>
    <name evidence="1" type="ordered locus">Mpet_1333</name>
</gene>
<name>E1RES2_METP4</name>
<dbReference type="InterPro" id="IPR036648">
    <property type="entry name" value="CN_Hdrase_a/SCN_Hdrase_g_sf"/>
</dbReference>